<evidence type="ECO:0000256" key="3">
    <source>
        <dbReference type="ARBA" id="ARBA00022679"/>
    </source>
</evidence>
<evidence type="ECO:0000313" key="9">
    <source>
        <dbReference type="EMBL" id="QOQ87161.1"/>
    </source>
</evidence>
<dbReference type="AlphaFoldDB" id="A0A7M1LFT0"/>
<keyword evidence="3 7" id="KW-0808">Transferase</keyword>
<evidence type="ECO:0000259" key="8">
    <source>
        <dbReference type="Pfam" id="PF04613"/>
    </source>
</evidence>
<comment type="pathway">
    <text evidence="7">Bacterial outer membrane biogenesis; LPS lipid A biosynthesis.</text>
</comment>
<keyword evidence="4 7" id="KW-0677">Repeat</keyword>
<protein>
    <recommendedName>
        <fullName evidence="7">UDP-3-O-acylglucosamine N-acyltransferase</fullName>
        <ecNumber evidence="7">2.3.1.191</ecNumber>
    </recommendedName>
</protein>
<keyword evidence="2 7" id="KW-0441">Lipid A biosynthesis</keyword>
<dbReference type="NCBIfam" id="TIGR01853">
    <property type="entry name" value="lipid_A_lpxD"/>
    <property type="match status" value="1"/>
</dbReference>
<gene>
    <name evidence="7 9" type="primary">lpxD</name>
    <name evidence="9" type="ORF">IMC76_08095</name>
</gene>
<organism evidence="9 10">
    <name type="scientific">Campylobacter corcagiensis</name>
    <dbReference type="NCBI Taxonomy" id="1448857"/>
    <lineage>
        <taxon>Bacteria</taxon>
        <taxon>Pseudomonadati</taxon>
        <taxon>Campylobacterota</taxon>
        <taxon>Epsilonproteobacteria</taxon>
        <taxon>Campylobacterales</taxon>
        <taxon>Campylobacteraceae</taxon>
        <taxon>Campylobacter</taxon>
    </lineage>
</organism>
<dbReference type="PANTHER" id="PTHR43378">
    <property type="entry name" value="UDP-3-O-ACYLGLUCOSAMINE N-ACYLTRANSFERASE"/>
    <property type="match status" value="1"/>
</dbReference>
<evidence type="ECO:0000256" key="2">
    <source>
        <dbReference type="ARBA" id="ARBA00022556"/>
    </source>
</evidence>
<dbReference type="EC" id="2.3.1.191" evidence="7"/>
<dbReference type="InterPro" id="IPR001451">
    <property type="entry name" value="Hexapep"/>
</dbReference>
<dbReference type="InterPro" id="IPR020573">
    <property type="entry name" value="UDP_GlcNAc_AcTrfase_non-rep"/>
</dbReference>
<dbReference type="InterPro" id="IPR011004">
    <property type="entry name" value="Trimer_LpxA-like_sf"/>
</dbReference>
<comment type="similarity">
    <text evidence="7">Belongs to the transferase hexapeptide repeat family. LpxD subfamily.</text>
</comment>
<dbReference type="Pfam" id="PF04613">
    <property type="entry name" value="LpxD"/>
    <property type="match status" value="1"/>
</dbReference>
<reference evidence="9 10" key="1">
    <citation type="submission" date="2020-10" db="EMBL/GenBank/DDBJ databases">
        <title>Campylobacter and Helicobacter PacBio genomes.</title>
        <authorList>
            <person name="Lane C."/>
        </authorList>
    </citation>
    <scope>NUCLEOTIDE SEQUENCE [LARGE SCALE GENOMIC DNA]</scope>
    <source>
        <strain evidence="9 10">2016D-0077</strain>
    </source>
</reference>
<dbReference type="Gene3D" id="3.40.1390.10">
    <property type="entry name" value="MurE/MurF, N-terminal domain"/>
    <property type="match status" value="1"/>
</dbReference>
<dbReference type="EMBL" id="CP063078">
    <property type="protein sequence ID" value="QOQ87161.1"/>
    <property type="molecule type" value="Genomic_DNA"/>
</dbReference>
<dbReference type="Pfam" id="PF00132">
    <property type="entry name" value="Hexapep"/>
    <property type="match status" value="2"/>
</dbReference>
<sequence length="316" mass="33688">MKISEICKILGAKFSGDDMDITGLNSLDIAGDGELSYCDSPKNAKFLKNTKASAVLVNSALTSDVPNGVKAVAYDNPHLGFAILSKYFAKELLRDNKPALISDFAKVMSGAYVGSNSKVGNGTLIMPGVFIGDNVEIGQNCTIHPNAVIYNDTKIGDRVEIHANAVIGSDGFGYAHTKDGRHIKIYHNGNVIIEDDVEIGACTTIDRSVFKSTIIKKGTKIDNLVQIGHNCELGENCIVVSQTGISGSTILGRNVVMGGQSGTAGHLVIGDFAQCAARAGVSKSLDGNKNYAGHPIVELKEWLRLNAKINRFFKDN</sequence>
<dbReference type="GO" id="GO:0103118">
    <property type="term" value="F:UDP-3-O-[(3R)-3-hydroxyacyl]-glucosamine N-acyltransferase activity"/>
    <property type="evidence" value="ECO:0007669"/>
    <property type="project" value="UniProtKB-EC"/>
</dbReference>
<dbReference type="UniPathway" id="UPA00973"/>
<dbReference type="HAMAP" id="MF_00523">
    <property type="entry name" value="LpxD"/>
    <property type="match status" value="1"/>
</dbReference>
<comment type="catalytic activity">
    <reaction evidence="7">
        <text>a UDP-3-O-[(3R)-3-hydroxyacyl]-alpha-D-glucosamine + a (3R)-hydroxyacyl-[ACP] = a UDP-2-N,3-O-bis[(3R)-3-hydroxyacyl]-alpha-D-glucosamine + holo-[ACP] + H(+)</text>
        <dbReference type="Rhea" id="RHEA:53836"/>
        <dbReference type="Rhea" id="RHEA-COMP:9685"/>
        <dbReference type="Rhea" id="RHEA-COMP:9945"/>
        <dbReference type="ChEBI" id="CHEBI:15378"/>
        <dbReference type="ChEBI" id="CHEBI:64479"/>
        <dbReference type="ChEBI" id="CHEBI:78827"/>
        <dbReference type="ChEBI" id="CHEBI:137740"/>
        <dbReference type="ChEBI" id="CHEBI:137748"/>
        <dbReference type="EC" id="2.3.1.191"/>
    </reaction>
</comment>
<dbReference type="CDD" id="cd03352">
    <property type="entry name" value="LbH_LpxD"/>
    <property type="match status" value="1"/>
</dbReference>
<dbReference type="SUPFAM" id="SSF51161">
    <property type="entry name" value="Trimeric LpxA-like enzymes"/>
    <property type="match status" value="1"/>
</dbReference>
<evidence type="ECO:0000256" key="7">
    <source>
        <dbReference type="HAMAP-Rule" id="MF_00523"/>
    </source>
</evidence>
<dbReference type="GO" id="GO:0016410">
    <property type="term" value="F:N-acyltransferase activity"/>
    <property type="evidence" value="ECO:0007669"/>
    <property type="project" value="InterPro"/>
</dbReference>
<evidence type="ECO:0000256" key="1">
    <source>
        <dbReference type="ARBA" id="ARBA00022516"/>
    </source>
</evidence>
<feature type="active site" description="Proton acceptor" evidence="7">
    <location>
        <position position="229"/>
    </location>
</feature>
<evidence type="ECO:0000256" key="5">
    <source>
        <dbReference type="ARBA" id="ARBA00023098"/>
    </source>
</evidence>
<dbReference type="GO" id="GO:0016020">
    <property type="term" value="C:membrane"/>
    <property type="evidence" value="ECO:0007669"/>
    <property type="project" value="GOC"/>
</dbReference>
<proteinExistence type="inferred from homology"/>
<dbReference type="PANTHER" id="PTHR43378:SF2">
    <property type="entry name" value="UDP-3-O-ACYLGLUCOSAMINE N-ACYLTRANSFERASE 1, MITOCHONDRIAL-RELATED"/>
    <property type="match status" value="1"/>
</dbReference>
<keyword evidence="10" id="KW-1185">Reference proteome</keyword>
<evidence type="ECO:0000256" key="6">
    <source>
        <dbReference type="ARBA" id="ARBA00023315"/>
    </source>
</evidence>
<dbReference type="Proteomes" id="UP000594749">
    <property type="component" value="Chromosome"/>
</dbReference>
<accession>A0A7M1LFT0</accession>
<comment type="function">
    <text evidence="7">Catalyzes the N-acylation of UDP-3-O-acylglucosamine using 3-hydroxyacyl-ACP as the acyl donor. Is involved in the biosynthesis of lipid A, a phosphorylated glycolipid that anchors the lipopolysaccharide to the outer membrane of the cell.</text>
</comment>
<dbReference type="InterPro" id="IPR007691">
    <property type="entry name" value="LpxD"/>
</dbReference>
<evidence type="ECO:0000256" key="4">
    <source>
        <dbReference type="ARBA" id="ARBA00022737"/>
    </source>
</evidence>
<name>A0A7M1LFT0_9BACT</name>
<feature type="domain" description="UDP-3-O-[3-hydroxymyristoyl] glucosamine N-acyltransferase non-repeat region" evidence="8">
    <location>
        <begin position="18"/>
        <end position="86"/>
    </location>
</feature>
<comment type="subunit">
    <text evidence="7">Homotrimer.</text>
</comment>
<dbReference type="GO" id="GO:0009245">
    <property type="term" value="P:lipid A biosynthetic process"/>
    <property type="evidence" value="ECO:0007669"/>
    <property type="project" value="UniProtKB-UniRule"/>
</dbReference>
<evidence type="ECO:0000313" key="10">
    <source>
        <dbReference type="Proteomes" id="UP000594749"/>
    </source>
</evidence>
<dbReference type="Gene3D" id="2.160.10.10">
    <property type="entry name" value="Hexapeptide repeat proteins"/>
    <property type="match status" value="1"/>
</dbReference>
<dbReference type="NCBIfam" id="NF002060">
    <property type="entry name" value="PRK00892.1"/>
    <property type="match status" value="1"/>
</dbReference>
<dbReference type="RefSeq" id="WP_025803519.1">
    <property type="nucleotide sequence ID" value="NZ_CP053842.1"/>
</dbReference>
<keyword evidence="6 7" id="KW-0012">Acyltransferase</keyword>
<keyword evidence="1 7" id="KW-0444">Lipid biosynthesis</keyword>
<keyword evidence="5 7" id="KW-0443">Lipid metabolism</keyword>
<dbReference type="OrthoDB" id="9784739at2"/>